<evidence type="ECO:0000256" key="1">
    <source>
        <dbReference type="SAM" id="Phobius"/>
    </source>
</evidence>
<dbReference type="EMBL" id="JAOVZW010000007">
    <property type="protein sequence ID" value="MCX8523501.1"/>
    <property type="molecule type" value="Genomic_DNA"/>
</dbReference>
<feature type="transmembrane region" description="Helical" evidence="1">
    <location>
        <begin position="80"/>
        <end position="97"/>
    </location>
</feature>
<keyword evidence="3" id="KW-1185">Reference proteome</keyword>
<keyword evidence="1" id="KW-0472">Membrane</keyword>
<keyword evidence="1" id="KW-0812">Transmembrane</keyword>
<gene>
    <name evidence="2" type="ORF">OF897_06165</name>
</gene>
<dbReference type="Proteomes" id="UP001073122">
    <property type="component" value="Unassembled WGS sequence"/>
</dbReference>
<organism evidence="2 3">
    <name type="scientific">Chryseobacterium formosus</name>
    <dbReference type="NCBI Taxonomy" id="1537363"/>
    <lineage>
        <taxon>Bacteria</taxon>
        <taxon>Pseudomonadati</taxon>
        <taxon>Bacteroidota</taxon>
        <taxon>Flavobacteriia</taxon>
        <taxon>Flavobacteriales</taxon>
        <taxon>Weeksellaceae</taxon>
        <taxon>Chryseobacterium group</taxon>
        <taxon>Chryseobacterium</taxon>
    </lineage>
</organism>
<proteinExistence type="predicted"/>
<evidence type="ECO:0008006" key="4">
    <source>
        <dbReference type="Google" id="ProtNLM"/>
    </source>
</evidence>
<keyword evidence="1" id="KW-1133">Transmembrane helix</keyword>
<dbReference type="RefSeq" id="WP_267264813.1">
    <property type="nucleotide sequence ID" value="NZ_JAOVZW010000007.1"/>
</dbReference>
<evidence type="ECO:0000313" key="3">
    <source>
        <dbReference type="Proteomes" id="UP001073122"/>
    </source>
</evidence>
<sequence length="108" mass="11895">MKSLLNGNAKFLSSFAMISYHKNSILKKIILIGLFVLSNFVIAQNVSDNQYVYESSDEVSGDETFPGNPGDPKPVPIDNYIPILFIIGVTIVVGYSMKKKANAEINTH</sequence>
<name>A0ABT3XPD2_9FLAO</name>
<evidence type="ECO:0000313" key="2">
    <source>
        <dbReference type="EMBL" id="MCX8523501.1"/>
    </source>
</evidence>
<accession>A0ABT3XPD2</accession>
<protein>
    <recommendedName>
        <fullName evidence="4">Signal peptidase</fullName>
    </recommendedName>
</protein>
<comment type="caution">
    <text evidence="2">The sequence shown here is derived from an EMBL/GenBank/DDBJ whole genome shotgun (WGS) entry which is preliminary data.</text>
</comment>
<reference evidence="2" key="1">
    <citation type="submission" date="2022-10" db="EMBL/GenBank/DDBJ databases">
        <title>Chryseobacterium sp. nov., a novel bacterial species.</title>
        <authorList>
            <person name="Cao Y."/>
        </authorList>
    </citation>
    <scope>NUCLEOTIDE SEQUENCE</scope>
    <source>
        <strain evidence="2">CCTCC AB2015118</strain>
    </source>
</reference>